<gene>
    <name evidence="2" type="ORF">CAC42_3617</name>
</gene>
<dbReference type="OrthoDB" id="41532at2759"/>
<dbReference type="Proteomes" id="UP000243797">
    <property type="component" value="Unassembled WGS sequence"/>
</dbReference>
<dbReference type="PANTHER" id="PTHR43305:SF1">
    <property type="entry name" value="FAMILY N-ACETYLTRANSFERASE, PUTATIVE (AFU_ORTHOLOGUE AFUA_2G01380)-RELATED"/>
    <property type="match status" value="1"/>
</dbReference>
<dbReference type="InParanoid" id="A0A2K1QSZ0"/>
<dbReference type="AlphaFoldDB" id="A0A2K1QSZ0"/>
<sequence>MANNTPIIIIPATTSYHLSQIHTLFLTYTSSLNLDLSYQSLNTELSTLPGAYAPPSGRLFLAVSRTGDAIGCVGLRKLPSDDQGTCCDSRPKVAEMKRLYAVPAARGTGVGRCLAEAAIQGARDAGYETVKLDTLGTMHGAMALYRSLGFVECGRYYDTPVDGTRFFELDLRKSSGSRCQ</sequence>
<dbReference type="GO" id="GO:0016747">
    <property type="term" value="F:acyltransferase activity, transferring groups other than amino-acyl groups"/>
    <property type="evidence" value="ECO:0007669"/>
    <property type="project" value="InterPro"/>
</dbReference>
<feature type="domain" description="N-acetyltransferase" evidence="1">
    <location>
        <begin position="7"/>
        <end position="172"/>
    </location>
</feature>
<organism evidence="2 3">
    <name type="scientific">Sphaceloma murrayae</name>
    <dbReference type="NCBI Taxonomy" id="2082308"/>
    <lineage>
        <taxon>Eukaryota</taxon>
        <taxon>Fungi</taxon>
        <taxon>Dikarya</taxon>
        <taxon>Ascomycota</taxon>
        <taxon>Pezizomycotina</taxon>
        <taxon>Dothideomycetes</taxon>
        <taxon>Dothideomycetidae</taxon>
        <taxon>Myriangiales</taxon>
        <taxon>Elsinoaceae</taxon>
        <taxon>Sphaceloma</taxon>
    </lineage>
</organism>
<evidence type="ECO:0000313" key="3">
    <source>
        <dbReference type="Proteomes" id="UP000243797"/>
    </source>
</evidence>
<dbReference type="SUPFAM" id="SSF55729">
    <property type="entry name" value="Acyl-CoA N-acyltransferases (Nat)"/>
    <property type="match status" value="1"/>
</dbReference>
<keyword evidence="3" id="KW-1185">Reference proteome</keyword>
<dbReference type="InterPro" id="IPR000182">
    <property type="entry name" value="GNAT_dom"/>
</dbReference>
<dbReference type="InterPro" id="IPR016181">
    <property type="entry name" value="Acyl_CoA_acyltransferase"/>
</dbReference>
<evidence type="ECO:0000259" key="1">
    <source>
        <dbReference type="PROSITE" id="PS51186"/>
    </source>
</evidence>
<reference evidence="2 3" key="1">
    <citation type="submission" date="2017-06" db="EMBL/GenBank/DDBJ databases">
        <title>Draft genome sequence of a variant of Elsinoe murrayae.</title>
        <authorList>
            <person name="Cheng Q."/>
        </authorList>
    </citation>
    <scope>NUCLEOTIDE SEQUENCE [LARGE SCALE GENOMIC DNA]</scope>
    <source>
        <strain evidence="2 3">CQ-2017a</strain>
    </source>
</reference>
<dbReference type="PROSITE" id="PS51186">
    <property type="entry name" value="GNAT"/>
    <property type="match status" value="1"/>
</dbReference>
<evidence type="ECO:0000313" key="2">
    <source>
        <dbReference type="EMBL" id="PNS18172.1"/>
    </source>
</evidence>
<proteinExistence type="predicted"/>
<dbReference type="EMBL" id="NKHZ01000045">
    <property type="protein sequence ID" value="PNS18172.1"/>
    <property type="molecule type" value="Genomic_DNA"/>
</dbReference>
<dbReference type="PANTHER" id="PTHR43305">
    <property type="entry name" value="FAMILY N-ACETYLTRANSFERASE, PUTATIVE (AFU_ORTHOLOGUE AFUA_2G01380)-RELATED"/>
    <property type="match status" value="1"/>
</dbReference>
<dbReference type="CDD" id="cd04301">
    <property type="entry name" value="NAT_SF"/>
    <property type="match status" value="1"/>
</dbReference>
<dbReference type="Gene3D" id="3.40.630.30">
    <property type="match status" value="1"/>
</dbReference>
<name>A0A2K1QSZ0_9PEZI</name>
<dbReference type="STRING" id="2082308.A0A2K1QSZ0"/>
<dbReference type="Pfam" id="PF00583">
    <property type="entry name" value="Acetyltransf_1"/>
    <property type="match status" value="1"/>
</dbReference>
<accession>A0A2K1QSZ0</accession>
<comment type="caution">
    <text evidence="2">The sequence shown here is derived from an EMBL/GenBank/DDBJ whole genome shotgun (WGS) entry which is preliminary data.</text>
</comment>
<protein>
    <recommendedName>
        <fullName evidence="1">N-acetyltransferase domain-containing protein</fullName>
    </recommendedName>
</protein>
<dbReference type="InterPro" id="IPR052777">
    <property type="entry name" value="Acetyltransferase_Enz"/>
</dbReference>